<reference evidence="5 6" key="1">
    <citation type="submission" date="2017-11" db="EMBL/GenBank/DDBJ databases">
        <title>Animal gut microbial communities from fecal samples from Wisconsin, USA.</title>
        <authorList>
            <person name="Neumann A."/>
        </authorList>
    </citation>
    <scope>NUCLEOTIDE SEQUENCE [LARGE SCALE GENOMIC DNA]</scope>
    <source>
        <strain evidence="5 6">UWS3</strain>
    </source>
</reference>
<dbReference type="OrthoDB" id="9787851at2"/>
<dbReference type="InterPro" id="IPR003439">
    <property type="entry name" value="ABC_transporter-like_ATP-bd"/>
</dbReference>
<evidence type="ECO:0000256" key="1">
    <source>
        <dbReference type="ARBA" id="ARBA00022448"/>
    </source>
</evidence>
<dbReference type="EMBL" id="PGEX01000001">
    <property type="protein sequence ID" value="PJJ40432.1"/>
    <property type="molecule type" value="Genomic_DNA"/>
</dbReference>
<evidence type="ECO:0000256" key="3">
    <source>
        <dbReference type="ARBA" id="ARBA00022840"/>
    </source>
</evidence>
<dbReference type="Gene3D" id="3.40.50.300">
    <property type="entry name" value="P-loop containing nucleotide triphosphate hydrolases"/>
    <property type="match status" value="1"/>
</dbReference>
<dbReference type="InterPro" id="IPR050153">
    <property type="entry name" value="Metal_Ion_Import_ABC"/>
</dbReference>
<evidence type="ECO:0000313" key="5">
    <source>
        <dbReference type="EMBL" id="PJJ40432.1"/>
    </source>
</evidence>
<dbReference type="InterPro" id="IPR003593">
    <property type="entry name" value="AAA+_ATPase"/>
</dbReference>
<dbReference type="SUPFAM" id="SSF52540">
    <property type="entry name" value="P-loop containing nucleoside triphosphate hydrolases"/>
    <property type="match status" value="1"/>
</dbReference>
<keyword evidence="1" id="KW-0813">Transport</keyword>
<dbReference type="PROSITE" id="PS50893">
    <property type="entry name" value="ABC_TRANSPORTER_2"/>
    <property type="match status" value="1"/>
</dbReference>
<comment type="caution">
    <text evidence="5">The sequence shown here is derived from an EMBL/GenBank/DDBJ whole genome shotgun (WGS) entry which is preliminary data.</text>
</comment>
<keyword evidence="3 5" id="KW-0067">ATP-binding</keyword>
<keyword evidence="6" id="KW-1185">Reference proteome</keyword>
<dbReference type="CDD" id="cd03214">
    <property type="entry name" value="ABC_Iron-Siderophores_B12_Hemin"/>
    <property type="match status" value="1"/>
</dbReference>
<accession>A0A2M9A3Z0</accession>
<dbReference type="PANTHER" id="PTHR42734">
    <property type="entry name" value="METAL TRANSPORT SYSTEM ATP-BINDING PROTEIN TM_0124-RELATED"/>
    <property type="match status" value="1"/>
</dbReference>
<dbReference type="SMART" id="SM00382">
    <property type="entry name" value="AAA"/>
    <property type="match status" value="1"/>
</dbReference>
<gene>
    <name evidence="5" type="ORF">BGX16_0354</name>
</gene>
<feature type="domain" description="ABC transporter" evidence="4">
    <location>
        <begin position="5"/>
        <end position="240"/>
    </location>
</feature>
<dbReference type="AlphaFoldDB" id="A0A2M9A3Z0"/>
<organism evidence="5 6">
    <name type="scientific">Hallerella succinigenes</name>
    <dbReference type="NCBI Taxonomy" id="1896222"/>
    <lineage>
        <taxon>Bacteria</taxon>
        <taxon>Pseudomonadati</taxon>
        <taxon>Fibrobacterota</taxon>
        <taxon>Fibrobacteria</taxon>
        <taxon>Fibrobacterales</taxon>
        <taxon>Fibrobacteraceae</taxon>
        <taxon>Hallerella</taxon>
    </lineage>
</organism>
<dbReference type="Proteomes" id="UP000231134">
    <property type="component" value="Unassembled WGS sequence"/>
</dbReference>
<dbReference type="GO" id="GO:0005524">
    <property type="term" value="F:ATP binding"/>
    <property type="evidence" value="ECO:0007669"/>
    <property type="project" value="UniProtKB-KW"/>
</dbReference>
<sequence>MPNAILEAKNFSAGYTYALFAPVDLNLFEGELVSLVGPNGVGKSTLLKSFAGILDPWSGELTLCGMSMENFTMRKRAQTVASVFTQERVPYGMSVREFISLGRIPYSGFLDARTEEDEAAIDKAIASVQLEKFVDRGVLNLSDGERSRVLIARAIAAEPKVLLFDEPTAFLDVPNILNLFRILKTMASERNLTVLLSTQHVDYALRFSDRIIGFDGKGFVREATPQEMNESGFLGWSCVE</sequence>
<evidence type="ECO:0000259" key="4">
    <source>
        <dbReference type="PROSITE" id="PS50893"/>
    </source>
</evidence>
<dbReference type="InterPro" id="IPR027417">
    <property type="entry name" value="P-loop_NTPase"/>
</dbReference>
<proteinExistence type="predicted"/>
<dbReference type="Pfam" id="PF00005">
    <property type="entry name" value="ABC_tran"/>
    <property type="match status" value="1"/>
</dbReference>
<name>A0A2M9A3Z0_9BACT</name>
<keyword evidence="2" id="KW-0547">Nucleotide-binding</keyword>
<dbReference type="PANTHER" id="PTHR42734:SF21">
    <property type="entry name" value="IRON ABC TRANSPORTER, ATP-BINDING PROTEIN"/>
    <property type="match status" value="1"/>
</dbReference>
<dbReference type="GO" id="GO:0016887">
    <property type="term" value="F:ATP hydrolysis activity"/>
    <property type="evidence" value="ECO:0007669"/>
    <property type="project" value="InterPro"/>
</dbReference>
<evidence type="ECO:0000256" key="2">
    <source>
        <dbReference type="ARBA" id="ARBA00022741"/>
    </source>
</evidence>
<evidence type="ECO:0000313" key="6">
    <source>
        <dbReference type="Proteomes" id="UP000231134"/>
    </source>
</evidence>
<dbReference type="RefSeq" id="WP_157797814.1">
    <property type="nucleotide sequence ID" value="NZ_PGEX01000001.1"/>
</dbReference>
<protein>
    <submittedName>
        <fullName evidence="5">Iron complex transport system ATP-binding protein</fullName>
    </submittedName>
</protein>